<evidence type="ECO:0000256" key="1">
    <source>
        <dbReference type="SAM" id="MobiDB-lite"/>
    </source>
</evidence>
<sequence>MSRRGRRHGGSRAAGGFAAAAAGRQTQQRDQAHANHQRSKSHLNHLRVVRRKVLPRRPGGDASERKPRSIRDQL</sequence>
<proteinExistence type="predicted"/>
<name>A0A1M4ELS4_9ACTN</name>
<feature type="region of interest" description="Disordered" evidence="1">
    <location>
        <begin position="1"/>
        <end position="74"/>
    </location>
</feature>
<gene>
    <name evidence="2" type="ORF">BN4615_P9039</name>
</gene>
<dbReference type="AlphaFoldDB" id="A0A1M4ELS4"/>
<accession>A0A1M4ELS4</accession>
<organism evidence="2">
    <name type="scientific">Nonomuraea gerenzanensis</name>
    <dbReference type="NCBI Taxonomy" id="93944"/>
    <lineage>
        <taxon>Bacteria</taxon>
        <taxon>Bacillati</taxon>
        <taxon>Actinomycetota</taxon>
        <taxon>Actinomycetes</taxon>
        <taxon>Streptosporangiales</taxon>
        <taxon>Streptosporangiaceae</taxon>
        <taxon>Nonomuraea</taxon>
    </lineage>
</organism>
<feature type="compositionally biased region" description="Low complexity" evidence="1">
    <location>
        <begin position="14"/>
        <end position="24"/>
    </location>
</feature>
<feature type="compositionally biased region" description="Basic residues" evidence="1">
    <location>
        <begin position="35"/>
        <end position="55"/>
    </location>
</feature>
<protein>
    <submittedName>
        <fullName evidence="2">Uncharacterized protein</fullName>
    </submittedName>
</protein>
<reference evidence="2" key="1">
    <citation type="submission" date="2016-04" db="EMBL/GenBank/DDBJ databases">
        <authorList>
            <person name="Evans L.H."/>
            <person name="Alamgir A."/>
            <person name="Owens N."/>
            <person name="Weber N.D."/>
            <person name="Virtaneva K."/>
            <person name="Barbian K."/>
            <person name="Babar A."/>
            <person name="Rosenke K."/>
        </authorList>
    </citation>
    <scope>NUCLEOTIDE SEQUENCE</scope>
    <source>
        <strain evidence="2">Nono1</strain>
    </source>
</reference>
<feature type="compositionally biased region" description="Basic and acidic residues" evidence="1">
    <location>
        <begin position="58"/>
        <end position="74"/>
    </location>
</feature>
<evidence type="ECO:0000313" key="2">
    <source>
        <dbReference type="EMBL" id="SBO99523.1"/>
    </source>
</evidence>
<feature type="compositionally biased region" description="Basic residues" evidence="1">
    <location>
        <begin position="1"/>
        <end position="10"/>
    </location>
</feature>
<dbReference type="EMBL" id="LT559118">
    <property type="protein sequence ID" value="SBO99523.1"/>
    <property type="molecule type" value="Genomic_DNA"/>
</dbReference>